<dbReference type="RefSeq" id="WP_072838124.1">
    <property type="nucleotide sequence ID" value="NZ_FQVF01000003.1"/>
</dbReference>
<reference evidence="3" key="1">
    <citation type="submission" date="2016-11" db="EMBL/GenBank/DDBJ databases">
        <authorList>
            <person name="Varghese N."/>
            <person name="Submissions S."/>
        </authorList>
    </citation>
    <scope>NUCLEOTIDE SEQUENCE [LARGE SCALE GENOMIC DNA]</scope>
    <source>
        <strain evidence="3">DSM 16579</strain>
    </source>
</reference>
<gene>
    <name evidence="2" type="ORF">SAMN02745753_00470</name>
</gene>
<dbReference type="Proteomes" id="UP000184517">
    <property type="component" value="Unassembled WGS sequence"/>
</dbReference>
<accession>A0A1M4URJ5</accession>
<evidence type="ECO:0000313" key="3">
    <source>
        <dbReference type="Proteomes" id="UP000184517"/>
    </source>
</evidence>
<keyword evidence="1" id="KW-0472">Membrane</keyword>
<organism evidence="2 3">
    <name type="scientific">Marinomonas polaris DSM 16579</name>
    <dbReference type="NCBI Taxonomy" id="1122206"/>
    <lineage>
        <taxon>Bacteria</taxon>
        <taxon>Pseudomonadati</taxon>
        <taxon>Pseudomonadota</taxon>
        <taxon>Gammaproteobacteria</taxon>
        <taxon>Oceanospirillales</taxon>
        <taxon>Oceanospirillaceae</taxon>
        <taxon>Marinomonas</taxon>
    </lineage>
</organism>
<feature type="transmembrane region" description="Helical" evidence="1">
    <location>
        <begin position="126"/>
        <end position="143"/>
    </location>
</feature>
<feature type="transmembrane region" description="Helical" evidence="1">
    <location>
        <begin position="264"/>
        <end position="280"/>
    </location>
</feature>
<sequence length="333" mass="36475">MYTDEDLNLAVKNGVFSATSVEEFRQLVSSSNGSSAVDEENFRLVGGFNDIFIVIACALLLFSSLWVLMSINESLGYLVFAALSWGLAEVFVLRRKMALPAIVLLLAFVGGVFAFTVSLFGIQSSYAVIFATAFSTLAAYFHWRRFNVPITVAVGTGTGLALLGSTVLSIFPDSAGFVMVTLFLCGCVAFVLAMYWDAGDTSRTTRKSDVAFWLHLLSAPLIIHPIFSSLGVLDGNESLSNMLLIVLLYLLMTMVSISIDRRAFMVSSLMYVIYALTSLIENYGGVGYSFAITGIVMGASLLLLSIYWHAVRSVFVQRLPERIQGYLPVIKRR</sequence>
<dbReference type="AlphaFoldDB" id="A0A1M4URJ5"/>
<feature type="transmembrane region" description="Helical" evidence="1">
    <location>
        <begin position="286"/>
        <end position="308"/>
    </location>
</feature>
<keyword evidence="1" id="KW-1133">Transmembrane helix</keyword>
<keyword evidence="3" id="KW-1185">Reference proteome</keyword>
<dbReference type="STRING" id="1122206.SAMN02745753_00470"/>
<feature type="transmembrane region" description="Helical" evidence="1">
    <location>
        <begin position="210"/>
        <end position="227"/>
    </location>
</feature>
<feature type="transmembrane region" description="Helical" evidence="1">
    <location>
        <begin position="51"/>
        <end position="69"/>
    </location>
</feature>
<dbReference type="EMBL" id="FQVF01000003">
    <property type="protein sequence ID" value="SHE59243.1"/>
    <property type="molecule type" value="Genomic_DNA"/>
</dbReference>
<evidence type="ECO:0000256" key="1">
    <source>
        <dbReference type="SAM" id="Phobius"/>
    </source>
</evidence>
<proteinExistence type="predicted"/>
<evidence type="ECO:0008006" key="4">
    <source>
        <dbReference type="Google" id="ProtNLM"/>
    </source>
</evidence>
<protein>
    <recommendedName>
        <fullName evidence="4">DUF2157 domain-containing protein</fullName>
    </recommendedName>
</protein>
<name>A0A1M4URJ5_9GAMM</name>
<feature type="transmembrane region" description="Helical" evidence="1">
    <location>
        <begin position="99"/>
        <end position="120"/>
    </location>
</feature>
<evidence type="ECO:0000313" key="2">
    <source>
        <dbReference type="EMBL" id="SHE59243.1"/>
    </source>
</evidence>
<keyword evidence="1" id="KW-0812">Transmembrane</keyword>
<feature type="transmembrane region" description="Helical" evidence="1">
    <location>
        <begin position="239"/>
        <end position="257"/>
    </location>
</feature>
<feature type="transmembrane region" description="Helical" evidence="1">
    <location>
        <begin position="75"/>
        <end position="92"/>
    </location>
</feature>
<feature type="transmembrane region" description="Helical" evidence="1">
    <location>
        <begin position="177"/>
        <end position="198"/>
    </location>
</feature>
<feature type="transmembrane region" description="Helical" evidence="1">
    <location>
        <begin position="150"/>
        <end position="171"/>
    </location>
</feature>
<dbReference type="OrthoDB" id="9770600at2"/>